<comment type="caution">
    <text evidence="1">The sequence shown here is derived from an EMBL/GenBank/DDBJ whole genome shotgun (WGS) entry which is preliminary data.</text>
</comment>
<dbReference type="Proteomes" id="UP001526143">
    <property type="component" value="Unassembled WGS sequence"/>
</dbReference>
<dbReference type="EMBL" id="JAOWRF010000104">
    <property type="protein sequence ID" value="MCV3213184.1"/>
    <property type="molecule type" value="Genomic_DNA"/>
</dbReference>
<protein>
    <submittedName>
        <fullName evidence="1">Uncharacterized protein</fullName>
    </submittedName>
</protein>
<keyword evidence="2" id="KW-1185">Reference proteome</keyword>
<gene>
    <name evidence="1" type="ORF">OGM63_06545</name>
</gene>
<dbReference type="RefSeq" id="WP_263744691.1">
    <property type="nucleotide sequence ID" value="NZ_JAOWRF010000104.1"/>
</dbReference>
<evidence type="ECO:0000313" key="2">
    <source>
        <dbReference type="Proteomes" id="UP001526143"/>
    </source>
</evidence>
<organism evidence="1 2">
    <name type="scientific">Plectonema radiosum NIES-515</name>
    <dbReference type="NCBI Taxonomy" id="2986073"/>
    <lineage>
        <taxon>Bacteria</taxon>
        <taxon>Bacillati</taxon>
        <taxon>Cyanobacteriota</taxon>
        <taxon>Cyanophyceae</taxon>
        <taxon>Oscillatoriophycideae</taxon>
        <taxon>Oscillatoriales</taxon>
        <taxon>Microcoleaceae</taxon>
        <taxon>Plectonema</taxon>
    </lineage>
</organism>
<evidence type="ECO:0000313" key="1">
    <source>
        <dbReference type="EMBL" id="MCV3213184.1"/>
    </source>
</evidence>
<reference evidence="1 2" key="1">
    <citation type="submission" date="2022-10" db="EMBL/GenBank/DDBJ databases">
        <title>Identification of biosynthetic pathway for the production of the potent trypsin inhibitor radiosumin.</title>
        <authorList>
            <person name="Fewer D.P."/>
            <person name="Delbaje E."/>
            <person name="Ouyang X."/>
            <person name="Agostino P.D."/>
            <person name="Wahlsten M."/>
            <person name="Jokela J."/>
            <person name="Permi P."/>
            <person name="Haapaniemi E."/>
            <person name="Koistinen H."/>
        </authorList>
    </citation>
    <scope>NUCLEOTIDE SEQUENCE [LARGE SCALE GENOMIC DNA]</scope>
    <source>
        <strain evidence="1 2">NIES-515</strain>
    </source>
</reference>
<name>A0ABT3AVN6_9CYAN</name>
<accession>A0ABT3AVN6</accession>
<sequence>MSNFKVAAQPSNWSRRVGLLEPVKARKGRINIAPGGYKPPHRNISSESWFFKARRVQ</sequence>
<proteinExistence type="predicted"/>